<proteinExistence type="predicted"/>
<keyword evidence="2 4" id="KW-0378">Hydrolase</keyword>
<dbReference type="Proteomes" id="UP001056855">
    <property type="component" value="Chromosome"/>
</dbReference>
<dbReference type="GeneID" id="73292046"/>
<dbReference type="InterPro" id="IPR000086">
    <property type="entry name" value="NUDIX_hydrolase_dom"/>
</dbReference>
<dbReference type="PANTHER" id="PTHR43046:SF14">
    <property type="entry name" value="MUTT_NUDIX FAMILY PROTEIN"/>
    <property type="match status" value="1"/>
</dbReference>
<protein>
    <submittedName>
        <fullName evidence="4">NUDIX hydrolase</fullName>
    </submittedName>
</protein>
<dbReference type="SUPFAM" id="SSF55811">
    <property type="entry name" value="Nudix"/>
    <property type="match status" value="1"/>
</dbReference>
<sequence>MVAPVTERTRSRVESSIADLRGEYGEFDAVDKTWEHAPERYRRVRERADEEALGGAGVWLTNADGAVLLVRNEGDEGWGDPGGKREPDETYREAARRELREEAGVECEITGVLEVHVIEHRSLEPDDPTVFDLIVIFAGEYAGGEPRARDGEIADVGWFSEPPSTVLYDEVATRSYGGGA</sequence>
<dbReference type="RefSeq" id="WP_254158218.1">
    <property type="nucleotide sequence ID" value="NZ_CP100355.1"/>
</dbReference>
<evidence type="ECO:0000256" key="2">
    <source>
        <dbReference type="ARBA" id="ARBA00022801"/>
    </source>
</evidence>
<dbReference type="PROSITE" id="PS00893">
    <property type="entry name" value="NUDIX_BOX"/>
    <property type="match status" value="1"/>
</dbReference>
<reference evidence="4" key="1">
    <citation type="submission" date="2022-06" db="EMBL/GenBank/DDBJ databases">
        <title>Diverse halophilic archaea isolated from saline environments.</title>
        <authorList>
            <person name="Cui H.-L."/>
        </authorList>
    </citation>
    <scope>NUCLEOTIDE SEQUENCE</scope>
    <source>
        <strain evidence="4">WLHS1</strain>
    </source>
</reference>
<name>A0A9E7SUP9_9EURY</name>
<dbReference type="GO" id="GO:0016787">
    <property type="term" value="F:hydrolase activity"/>
    <property type="evidence" value="ECO:0007669"/>
    <property type="project" value="UniProtKB-KW"/>
</dbReference>
<dbReference type="InterPro" id="IPR020084">
    <property type="entry name" value="NUDIX_hydrolase_CS"/>
</dbReference>
<dbReference type="PROSITE" id="PS51462">
    <property type="entry name" value="NUDIX"/>
    <property type="match status" value="1"/>
</dbReference>
<organism evidence="4 5">
    <name type="scientific">Natronosalvus rutilus</name>
    <dbReference type="NCBI Taxonomy" id="2953753"/>
    <lineage>
        <taxon>Archaea</taxon>
        <taxon>Methanobacteriati</taxon>
        <taxon>Methanobacteriota</taxon>
        <taxon>Stenosarchaea group</taxon>
        <taxon>Halobacteria</taxon>
        <taxon>Halobacteriales</taxon>
        <taxon>Natrialbaceae</taxon>
        <taxon>Natronosalvus</taxon>
    </lineage>
</organism>
<dbReference type="CDD" id="cd02883">
    <property type="entry name" value="NUDIX_Hydrolase"/>
    <property type="match status" value="1"/>
</dbReference>
<dbReference type="AlphaFoldDB" id="A0A9E7SUP9"/>
<dbReference type="Pfam" id="PF00293">
    <property type="entry name" value="NUDIX"/>
    <property type="match status" value="1"/>
</dbReference>
<evidence type="ECO:0000313" key="5">
    <source>
        <dbReference type="Proteomes" id="UP001056855"/>
    </source>
</evidence>
<gene>
    <name evidence="4" type="ORF">NGM29_18330</name>
</gene>
<accession>A0A9E7SUP9</accession>
<evidence type="ECO:0000256" key="1">
    <source>
        <dbReference type="ARBA" id="ARBA00001946"/>
    </source>
</evidence>
<dbReference type="Gene3D" id="3.90.79.10">
    <property type="entry name" value="Nucleoside Triphosphate Pyrophosphohydrolase"/>
    <property type="match status" value="1"/>
</dbReference>
<evidence type="ECO:0000259" key="3">
    <source>
        <dbReference type="PROSITE" id="PS51462"/>
    </source>
</evidence>
<dbReference type="KEGG" id="sawl:NGM29_18330"/>
<dbReference type="EMBL" id="CP100355">
    <property type="protein sequence ID" value="UTF53695.1"/>
    <property type="molecule type" value="Genomic_DNA"/>
</dbReference>
<keyword evidence="5" id="KW-1185">Reference proteome</keyword>
<feature type="domain" description="Nudix hydrolase" evidence="3">
    <location>
        <begin position="51"/>
        <end position="180"/>
    </location>
</feature>
<dbReference type="PANTHER" id="PTHR43046">
    <property type="entry name" value="GDP-MANNOSE MANNOSYL HYDROLASE"/>
    <property type="match status" value="1"/>
</dbReference>
<dbReference type="InterPro" id="IPR015797">
    <property type="entry name" value="NUDIX_hydrolase-like_dom_sf"/>
</dbReference>
<evidence type="ECO:0000313" key="4">
    <source>
        <dbReference type="EMBL" id="UTF53695.1"/>
    </source>
</evidence>
<comment type="cofactor">
    <cofactor evidence="1">
        <name>Mg(2+)</name>
        <dbReference type="ChEBI" id="CHEBI:18420"/>
    </cofactor>
</comment>